<dbReference type="Proteomes" id="UP000605970">
    <property type="component" value="Unassembled WGS sequence"/>
</dbReference>
<accession>A0A8S9ZTR4</accession>
<protein>
    <submittedName>
        <fullName evidence="1">Uncharacterized protein</fullName>
    </submittedName>
</protein>
<evidence type="ECO:0000313" key="2">
    <source>
        <dbReference type="Proteomes" id="UP000605970"/>
    </source>
</evidence>
<gene>
    <name evidence="1" type="ORF">Mgra_00003828</name>
</gene>
<comment type="caution">
    <text evidence="1">The sequence shown here is derived from an EMBL/GenBank/DDBJ whole genome shotgun (WGS) entry which is preliminary data.</text>
</comment>
<reference evidence="1" key="1">
    <citation type="journal article" date="2020" name="Ecol. Evol.">
        <title>Genome structure and content of the rice root-knot nematode (Meloidogyne graminicola).</title>
        <authorList>
            <person name="Phan N.T."/>
            <person name="Danchin E.G.J."/>
            <person name="Klopp C."/>
            <person name="Perfus-Barbeoch L."/>
            <person name="Kozlowski D.K."/>
            <person name="Koutsovoulos G.D."/>
            <person name="Lopez-Roques C."/>
            <person name="Bouchez O."/>
            <person name="Zahm M."/>
            <person name="Besnard G."/>
            <person name="Bellafiore S."/>
        </authorList>
    </citation>
    <scope>NUCLEOTIDE SEQUENCE</scope>
    <source>
        <strain evidence="1">VN-18</strain>
    </source>
</reference>
<name>A0A8S9ZTR4_9BILA</name>
<keyword evidence="2" id="KW-1185">Reference proteome</keyword>
<sequence length="92" mass="10632">MSCSSPSTTINCSTSSNTIPLSLKSPNSIHWNWQLASNTVANDPRIQPFFLLNCNKRIYFLFHGHNINQMFLYSAKRVVLTDFEIFNQENIY</sequence>
<dbReference type="EMBL" id="JABEBT010000027">
    <property type="protein sequence ID" value="KAF7636650.1"/>
    <property type="molecule type" value="Genomic_DNA"/>
</dbReference>
<evidence type="ECO:0000313" key="1">
    <source>
        <dbReference type="EMBL" id="KAF7636650.1"/>
    </source>
</evidence>
<proteinExistence type="predicted"/>
<dbReference type="AlphaFoldDB" id="A0A8S9ZTR4"/>
<organism evidence="1 2">
    <name type="scientific">Meloidogyne graminicola</name>
    <dbReference type="NCBI Taxonomy" id="189291"/>
    <lineage>
        <taxon>Eukaryota</taxon>
        <taxon>Metazoa</taxon>
        <taxon>Ecdysozoa</taxon>
        <taxon>Nematoda</taxon>
        <taxon>Chromadorea</taxon>
        <taxon>Rhabditida</taxon>
        <taxon>Tylenchina</taxon>
        <taxon>Tylenchomorpha</taxon>
        <taxon>Tylenchoidea</taxon>
        <taxon>Meloidogynidae</taxon>
        <taxon>Meloidogyninae</taxon>
        <taxon>Meloidogyne</taxon>
    </lineage>
</organism>